<keyword evidence="13" id="KW-1185">Reference proteome</keyword>
<reference evidence="11" key="1">
    <citation type="journal article" date="2016" name="Nat. Genet.">
        <title>A high-quality carrot genome assembly provides new insights into carotenoid accumulation and asterid genome evolution.</title>
        <authorList>
            <person name="Iorizzo M."/>
            <person name="Ellison S."/>
            <person name="Senalik D."/>
            <person name="Zeng P."/>
            <person name="Satapoomin P."/>
            <person name="Huang J."/>
            <person name="Bowman M."/>
            <person name="Iovene M."/>
            <person name="Sanseverino W."/>
            <person name="Cavagnaro P."/>
            <person name="Yildiz M."/>
            <person name="Macko-Podgorni A."/>
            <person name="Moranska E."/>
            <person name="Grzebelus E."/>
            <person name="Grzebelus D."/>
            <person name="Ashrafi H."/>
            <person name="Zheng Z."/>
            <person name="Cheng S."/>
            <person name="Spooner D."/>
            <person name="Van Deynze A."/>
            <person name="Simon P."/>
        </authorList>
    </citation>
    <scope>NUCLEOTIDE SEQUENCE [LARGE SCALE GENOMIC DNA]</scope>
    <source>
        <tissue evidence="11">Leaf</tissue>
    </source>
</reference>
<keyword evidence="7 9" id="KW-0472">Membrane</keyword>
<comment type="similarity">
    <text evidence="2 9">Belongs to the CCC1 family.</text>
</comment>
<keyword evidence="3" id="KW-0408">Iron</keyword>
<dbReference type="Proteomes" id="UP000077755">
    <property type="component" value="Chromosome 2"/>
</dbReference>
<dbReference type="Pfam" id="PF01988">
    <property type="entry name" value="VIT1"/>
    <property type="match status" value="1"/>
</dbReference>
<dbReference type="AlphaFoldDB" id="A0A166E415"/>
<keyword evidence="9" id="KW-0813">Transport</keyword>
<evidence type="ECO:0000313" key="13">
    <source>
        <dbReference type="Proteomes" id="UP000077755"/>
    </source>
</evidence>
<organism evidence="11">
    <name type="scientific">Daucus carota subsp. sativus</name>
    <name type="common">Carrot</name>
    <dbReference type="NCBI Taxonomy" id="79200"/>
    <lineage>
        <taxon>Eukaryota</taxon>
        <taxon>Viridiplantae</taxon>
        <taxon>Streptophyta</taxon>
        <taxon>Embryophyta</taxon>
        <taxon>Tracheophyta</taxon>
        <taxon>Spermatophyta</taxon>
        <taxon>Magnoliopsida</taxon>
        <taxon>eudicotyledons</taxon>
        <taxon>Gunneridae</taxon>
        <taxon>Pentapetalae</taxon>
        <taxon>asterids</taxon>
        <taxon>campanulids</taxon>
        <taxon>Apiales</taxon>
        <taxon>Apiaceae</taxon>
        <taxon>Apioideae</taxon>
        <taxon>Scandiceae</taxon>
        <taxon>Daucinae</taxon>
        <taxon>Daucus</taxon>
        <taxon>Daucus sect. Daucus</taxon>
    </lineage>
</organism>
<evidence type="ECO:0000256" key="1">
    <source>
        <dbReference type="ARBA" id="ARBA00004128"/>
    </source>
</evidence>
<feature type="compositionally biased region" description="Polar residues" evidence="10">
    <location>
        <begin position="7"/>
        <end position="32"/>
    </location>
</feature>
<evidence type="ECO:0000313" key="11">
    <source>
        <dbReference type="EMBL" id="KZN06064.1"/>
    </source>
</evidence>
<dbReference type="OMA" id="PWKGEYA"/>
<dbReference type="GO" id="GO:0005384">
    <property type="term" value="F:manganese ion transmembrane transporter activity"/>
    <property type="evidence" value="ECO:0007669"/>
    <property type="project" value="InterPro"/>
</dbReference>
<name>A0A166E415_DAUCS</name>
<keyword evidence="3" id="KW-0410">Iron transport</keyword>
<dbReference type="EMBL" id="LNRQ01000002">
    <property type="protein sequence ID" value="KZN06064.1"/>
    <property type="molecule type" value="Genomic_DNA"/>
</dbReference>
<evidence type="ECO:0000256" key="5">
    <source>
        <dbReference type="ARBA" id="ARBA00022692"/>
    </source>
</evidence>
<dbReference type="KEGG" id="dcr:108208565"/>
<dbReference type="GO" id="GO:0030026">
    <property type="term" value="P:intracellular manganese ion homeostasis"/>
    <property type="evidence" value="ECO:0007669"/>
    <property type="project" value="InterPro"/>
</dbReference>
<dbReference type="InterPro" id="IPR008217">
    <property type="entry name" value="Ccc1_fam"/>
</dbReference>
<evidence type="ECO:0000256" key="4">
    <source>
        <dbReference type="ARBA" id="ARBA00022554"/>
    </source>
</evidence>
<feature type="transmembrane region" description="Helical" evidence="9">
    <location>
        <begin position="248"/>
        <end position="270"/>
    </location>
</feature>
<dbReference type="STRING" id="79200.A0A166E415"/>
<feature type="region of interest" description="Disordered" evidence="10">
    <location>
        <begin position="1"/>
        <end position="46"/>
    </location>
</feature>
<evidence type="ECO:0000313" key="12">
    <source>
        <dbReference type="EMBL" id="WOG88560.1"/>
    </source>
</evidence>
<evidence type="ECO:0000256" key="10">
    <source>
        <dbReference type="SAM" id="MobiDB-lite"/>
    </source>
</evidence>
<evidence type="ECO:0000256" key="3">
    <source>
        <dbReference type="ARBA" id="ARBA00022496"/>
    </source>
</evidence>
<evidence type="ECO:0000256" key="9">
    <source>
        <dbReference type="RuleBase" id="RU369115"/>
    </source>
</evidence>
<keyword evidence="4 9" id="KW-0926">Vacuole</keyword>
<feature type="transmembrane region" description="Helical" evidence="9">
    <location>
        <begin position="217"/>
        <end position="236"/>
    </location>
</feature>
<accession>A0A166E415</accession>
<gene>
    <name evidence="11" type="ORF">DCAR_006901</name>
    <name evidence="12" type="ORF">DCAR_0207795</name>
</gene>
<comment type="subcellular location">
    <subcellularLocation>
        <location evidence="1 9">Vacuole membrane</location>
        <topology evidence="1 9">Multi-pass membrane protein</topology>
    </subcellularLocation>
</comment>
<comment type="caution">
    <text evidence="9">Lacks conserved residue(s) required for the propagation of feature annotation.</text>
</comment>
<dbReference type="GO" id="GO:0005381">
    <property type="term" value="F:iron ion transmembrane transporter activity"/>
    <property type="evidence" value="ECO:0007669"/>
    <property type="project" value="UniProtKB-UniRule"/>
</dbReference>
<protein>
    <recommendedName>
        <fullName evidence="9">Vacuolar iron transporter</fullName>
    </recommendedName>
</protein>
<sequence>MDKNSSDDGATSTNATTPLLRSVVVTNGADNSIQDEDEERRRPTKPWQGEFAKSIIYAGLDAIVTSFSLISSISAGRLSSVDVLVLGFANLVADGISMGFGDFVSTSTEKDVAAKERSVIEWEVTNHRTPQKQDLLRQYQALGMAEEDATLVVNLLAKYKNILVDEKMSTEKRILPPDESEKPWKNGLVTFVAFLVFGSAPLLGFIILMPFTDNDTHKFIGACIMSAIALVLLGIAKAKIAGQSYLPSAILTLLNGAIAGGVAYLIGWTLKNVAGLED</sequence>
<dbReference type="GO" id="GO:0005774">
    <property type="term" value="C:vacuolar membrane"/>
    <property type="evidence" value="ECO:0007669"/>
    <property type="project" value="UniProtKB-SubCell"/>
</dbReference>
<dbReference type="GO" id="GO:0140315">
    <property type="term" value="F:iron ion sequestering activity"/>
    <property type="evidence" value="ECO:0007669"/>
    <property type="project" value="UniProtKB-UniRule"/>
</dbReference>
<feature type="transmembrane region" description="Helical" evidence="9">
    <location>
        <begin position="188"/>
        <end position="211"/>
    </location>
</feature>
<comment type="function">
    <text evidence="9">Vacuolar Fe(2+) uptake transporter.</text>
</comment>
<evidence type="ECO:0000256" key="8">
    <source>
        <dbReference type="ARBA" id="ARBA00044464"/>
    </source>
</evidence>
<dbReference type="OrthoDB" id="73465at2759"/>
<evidence type="ECO:0000256" key="7">
    <source>
        <dbReference type="ARBA" id="ARBA00023136"/>
    </source>
</evidence>
<proteinExistence type="inferred from homology"/>
<reference evidence="12" key="2">
    <citation type="submission" date="2022-03" db="EMBL/GenBank/DDBJ databases">
        <title>Draft title - Genomic analysis of global carrot germplasm unveils the trajectory of domestication and the origin of high carotenoid orange carrot.</title>
        <authorList>
            <person name="Iorizzo M."/>
            <person name="Ellison S."/>
            <person name="Senalik D."/>
            <person name="Macko-Podgorni A."/>
            <person name="Grzebelus D."/>
            <person name="Bostan H."/>
            <person name="Rolling W."/>
            <person name="Curaba J."/>
            <person name="Simon P."/>
        </authorList>
    </citation>
    <scope>NUCLEOTIDE SEQUENCE</scope>
    <source>
        <tissue evidence="12">Leaf</tissue>
    </source>
</reference>
<dbReference type="SMR" id="A0A166E415"/>
<dbReference type="Gramene" id="KZN06064">
    <property type="protein sequence ID" value="KZN06064"/>
    <property type="gene ID" value="DCAR_006901"/>
</dbReference>
<keyword evidence="9" id="KW-0406">Ion transport</keyword>
<comment type="catalytic activity">
    <reaction evidence="8">
        <text>Fe(2+)(in) = Fe(2+)(out)</text>
        <dbReference type="Rhea" id="RHEA:28486"/>
        <dbReference type="ChEBI" id="CHEBI:29033"/>
    </reaction>
    <physiologicalReaction direction="left-to-right" evidence="8">
        <dbReference type="Rhea" id="RHEA:28487"/>
    </physiologicalReaction>
</comment>
<dbReference type="PANTHER" id="PTHR31851">
    <property type="entry name" value="FE(2+)/MN(2+) TRANSPORTER PCL1"/>
    <property type="match status" value="1"/>
</dbReference>
<evidence type="ECO:0000256" key="2">
    <source>
        <dbReference type="ARBA" id="ARBA00007049"/>
    </source>
</evidence>
<keyword evidence="5 9" id="KW-0812">Transmembrane</keyword>
<dbReference type="EMBL" id="CP093344">
    <property type="protein sequence ID" value="WOG88560.1"/>
    <property type="molecule type" value="Genomic_DNA"/>
</dbReference>
<keyword evidence="6 9" id="KW-1133">Transmembrane helix</keyword>
<evidence type="ECO:0000256" key="6">
    <source>
        <dbReference type="ARBA" id="ARBA00022989"/>
    </source>
</evidence>